<dbReference type="EMBL" id="LAZP02000257">
    <property type="protein sequence ID" value="PFH58780.1"/>
    <property type="molecule type" value="Genomic_DNA"/>
</dbReference>
<gene>
    <name evidence="2" type="ORF">XA68_13222</name>
</gene>
<protein>
    <submittedName>
        <fullName evidence="2">Uncharacterized protein</fullName>
    </submittedName>
</protein>
<keyword evidence="3" id="KW-1185">Reference proteome</keyword>
<comment type="caution">
    <text evidence="2">The sequence shown here is derived from an EMBL/GenBank/DDBJ whole genome shotgun (WGS) entry which is preliminary data.</text>
</comment>
<sequence>MPATSGHGHGALAVSTGDGSARTRVKNGRGPLFTGSVGLTDAVSVQPMRNHRASRAVDWAWGEELPENPDGIDDVSDWPNHQEETRREPWVYDSPSTMREYESLEIKEYKRLLDTLSVSGSVSIAGYGQQGDLMASYLNKESFEQSSFTYLIRINVKHQPMARSSYIFNPRRSIEYNKTAASKAYGDAYIKKFITGGAFYARVSIVARSQAVESEVGLAAKAAFSGWGVAGVISLEMKKGMSTLAKHSSIEISKMSLGQRKHNTPNTPRTTGEAIPSIIAKLKNEADEFYEDAVNHNSYLYALIDDYYTAEGFEQYAYEPNEYDEARRQSRDLLDRYLEFRSVEDLIMRTPTTQFRGHKSTRRKLQIRCAASINRVHAWIKATDKDPSQGLEVPDDDPWEFRKEVMSKIEAPRLKLFNNGGRYYVWDQLTWQKKPHALWEVEVYSKPVEGTVRLACGDSTEWAIEQAMGNALCVMDTDLPPNYITWFEAWVYNHEVANVTSDSVVELARIPFDNYNSFYGHNQLRNASHRLLEGDYLIFYPLAARRLREDSCASRSCTRYG</sequence>
<dbReference type="AlphaFoldDB" id="A0A2A9PD33"/>
<reference evidence="2 3" key="1">
    <citation type="journal article" date="2015" name="BMC Genomics">
        <title>Gene expression during zombie ant biting behavior reflects the complexity underlying fungal parasitic behavioral manipulation.</title>
        <authorList>
            <person name="de Bekker C."/>
            <person name="Ohm R.A."/>
            <person name="Loreto R.G."/>
            <person name="Sebastian A."/>
            <person name="Albert I."/>
            <person name="Merrow M."/>
            <person name="Brachmann A."/>
            <person name="Hughes D.P."/>
        </authorList>
    </citation>
    <scope>NUCLEOTIDE SEQUENCE [LARGE SCALE GENOMIC DNA]</scope>
    <source>
        <strain evidence="2 3">SC16a</strain>
    </source>
</reference>
<evidence type="ECO:0000256" key="1">
    <source>
        <dbReference type="SAM" id="MobiDB-lite"/>
    </source>
</evidence>
<proteinExistence type="predicted"/>
<organism evidence="2 3">
    <name type="scientific">Ophiocordyceps unilateralis</name>
    <name type="common">Zombie-ant fungus</name>
    <name type="synonym">Torrubia unilateralis</name>
    <dbReference type="NCBI Taxonomy" id="268505"/>
    <lineage>
        <taxon>Eukaryota</taxon>
        <taxon>Fungi</taxon>
        <taxon>Dikarya</taxon>
        <taxon>Ascomycota</taxon>
        <taxon>Pezizomycotina</taxon>
        <taxon>Sordariomycetes</taxon>
        <taxon>Hypocreomycetidae</taxon>
        <taxon>Hypocreales</taxon>
        <taxon>Ophiocordycipitaceae</taxon>
        <taxon>Ophiocordyceps</taxon>
    </lineage>
</organism>
<dbReference type="OrthoDB" id="3231004at2759"/>
<evidence type="ECO:0000313" key="3">
    <source>
        <dbReference type="Proteomes" id="UP000037136"/>
    </source>
</evidence>
<evidence type="ECO:0000313" key="2">
    <source>
        <dbReference type="EMBL" id="PFH58780.1"/>
    </source>
</evidence>
<dbReference type="STRING" id="268505.A0A2A9PD33"/>
<name>A0A2A9PD33_OPHUN</name>
<dbReference type="Proteomes" id="UP000037136">
    <property type="component" value="Unassembled WGS sequence"/>
</dbReference>
<accession>A0A2A9PD33</accession>
<reference evidence="2 3" key="2">
    <citation type="journal article" date="2017" name="Sci. Rep.">
        <title>Ant-infecting Ophiocordyceps genomes reveal a high diversity of potential behavioral manipulation genes and a possible major role for enterotoxins.</title>
        <authorList>
            <person name="de Bekker C."/>
            <person name="Ohm R.A."/>
            <person name="Evans H.C."/>
            <person name="Brachmann A."/>
            <person name="Hughes D.P."/>
        </authorList>
    </citation>
    <scope>NUCLEOTIDE SEQUENCE [LARGE SCALE GENOMIC DNA]</scope>
    <source>
        <strain evidence="2 3">SC16a</strain>
    </source>
</reference>
<feature type="region of interest" description="Disordered" evidence="1">
    <location>
        <begin position="1"/>
        <end position="29"/>
    </location>
</feature>